<dbReference type="Gene3D" id="1.10.20.60">
    <property type="entry name" value="Glu-tRNAGln amidotransferase C subunit, N-terminal domain"/>
    <property type="match status" value="1"/>
</dbReference>
<dbReference type="PANTHER" id="PTHR15004">
    <property type="entry name" value="GLUTAMYL-TRNA(GLN) AMIDOTRANSFERASE SUBUNIT C, MITOCHONDRIAL"/>
    <property type="match status" value="1"/>
</dbReference>
<dbReference type="PANTHER" id="PTHR15004:SF0">
    <property type="entry name" value="GLUTAMYL-TRNA(GLN) AMIDOTRANSFERASE SUBUNIT C, MITOCHONDRIAL"/>
    <property type="match status" value="1"/>
</dbReference>
<dbReference type="GO" id="GO:0070681">
    <property type="term" value="P:glutaminyl-tRNAGln biosynthesis via transamidation"/>
    <property type="evidence" value="ECO:0007669"/>
    <property type="project" value="TreeGrafter"/>
</dbReference>
<comment type="similarity">
    <text evidence="1">Belongs to the GatC family.</text>
</comment>
<dbReference type="GO" id="GO:0005524">
    <property type="term" value="F:ATP binding"/>
    <property type="evidence" value="ECO:0007669"/>
    <property type="project" value="UniProtKB-KW"/>
</dbReference>
<dbReference type="EMBL" id="CP120682">
    <property type="protein sequence ID" value="WKN36469.1"/>
    <property type="molecule type" value="Genomic_DNA"/>
</dbReference>
<dbReference type="AlphaFoldDB" id="A0AA49GMG0"/>
<organism evidence="2">
    <name type="scientific">Roseihalotalea indica</name>
    <dbReference type="NCBI Taxonomy" id="2867963"/>
    <lineage>
        <taxon>Bacteria</taxon>
        <taxon>Pseudomonadati</taxon>
        <taxon>Bacteroidota</taxon>
        <taxon>Cytophagia</taxon>
        <taxon>Cytophagales</taxon>
        <taxon>Catalimonadaceae</taxon>
        <taxon>Roseihalotalea</taxon>
    </lineage>
</organism>
<dbReference type="SUPFAM" id="SSF141000">
    <property type="entry name" value="Glu-tRNAGln amidotransferase C subunit"/>
    <property type="match status" value="1"/>
</dbReference>
<dbReference type="Pfam" id="PF02686">
    <property type="entry name" value="GatC"/>
    <property type="match status" value="1"/>
</dbReference>
<keyword evidence="1" id="KW-0648">Protein biosynthesis</keyword>
<accession>A0AA49GMG0</accession>
<comment type="catalytic activity">
    <reaction evidence="1">
        <text>L-aspartyl-tRNA(Asn) + L-glutamine + ATP + H2O = L-asparaginyl-tRNA(Asn) + L-glutamate + ADP + phosphate + 2 H(+)</text>
        <dbReference type="Rhea" id="RHEA:14513"/>
        <dbReference type="Rhea" id="RHEA-COMP:9674"/>
        <dbReference type="Rhea" id="RHEA-COMP:9677"/>
        <dbReference type="ChEBI" id="CHEBI:15377"/>
        <dbReference type="ChEBI" id="CHEBI:15378"/>
        <dbReference type="ChEBI" id="CHEBI:29985"/>
        <dbReference type="ChEBI" id="CHEBI:30616"/>
        <dbReference type="ChEBI" id="CHEBI:43474"/>
        <dbReference type="ChEBI" id="CHEBI:58359"/>
        <dbReference type="ChEBI" id="CHEBI:78515"/>
        <dbReference type="ChEBI" id="CHEBI:78516"/>
        <dbReference type="ChEBI" id="CHEBI:456216"/>
    </reaction>
</comment>
<comment type="catalytic activity">
    <reaction evidence="1">
        <text>L-glutamyl-tRNA(Gln) + L-glutamine + ATP + H2O = L-glutaminyl-tRNA(Gln) + L-glutamate + ADP + phosphate + H(+)</text>
        <dbReference type="Rhea" id="RHEA:17521"/>
        <dbReference type="Rhea" id="RHEA-COMP:9681"/>
        <dbReference type="Rhea" id="RHEA-COMP:9684"/>
        <dbReference type="ChEBI" id="CHEBI:15377"/>
        <dbReference type="ChEBI" id="CHEBI:15378"/>
        <dbReference type="ChEBI" id="CHEBI:29985"/>
        <dbReference type="ChEBI" id="CHEBI:30616"/>
        <dbReference type="ChEBI" id="CHEBI:43474"/>
        <dbReference type="ChEBI" id="CHEBI:58359"/>
        <dbReference type="ChEBI" id="CHEBI:78520"/>
        <dbReference type="ChEBI" id="CHEBI:78521"/>
        <dbReference type="ChEBI" id="CHEBI:456216"/>
    </reaction>
</comment>
<keyword evidence="1" id="KW-0067">ATP-binding</keyword>
<keyword evidence="1" id="KW-0436">Ligase</keyword>
<reference evidence="2" key="2">
    <citation type="journal article" date="2024" name="Antonie Van Leeuwenhoek">
        <title>Roseihalotalea indica gen. nov., sp. nov., a halophilic Bacteroidetes from mesopelagic Southwest Indian Ocean with higher carbohydrate metabolic potential.</title>
        <authorList>
            <person name="Chen B."/>
            <person name="Zhang M."/>
            <person name="Lin D."/>
            <person name="Ye J."/>
            <person name="Tang K."/>
        </authorList>
    </citation>
    <scope>NUCLEOTIDE SEQUENCE</scope>
    <source>
        <strain evidence="2">TK19036</strain>
    </source>
</reference>
<name>A0AA49GMG0_9BACT</name>
<protein>
    <recommendedName>
        <fullName evidence="1">Aspartyl/glutamyl-tRNA(Asn/Gln) amidotransferase subunit C</fullName>
        <shortName evidence="1">Asp/Glu-ADT subunit C</shortName>
        <ecNumber evidence="1">6.3.5.-</ecNumber>
    </recommendedName>
</protein>
<dbReference type="InterPro" id="IPR036113">
    <property type="entry name" value="Asp/Glu-ADT_sf_sub_c"/>
</dbReference>
<dbReference type="GO" id="GO:0050567">
    <property type="term" value="F:glutaminyl-tRNA synthase (glutamine-hydrolyzing) activity"/>
    <property type="evidence" value="ECO:0007669"/>
    <property type="project" value="UniProtKB-UniRule"/>
</dbReference>
<proteinExistence type="inferred from homology"/>
<dbReference type="NCBIfam" id="TIGR00135">
    <property type="entry name" value="gatC"/>
    <property type="match status" value="1"/>
</dbReference>
<dbReference type="EC" id="6.3.5.-" evidence="1"/>
<comment type="function">
    <text evidence="1">Allows the formation of correctly charged Asn-tRNA(Asn) or Gln-tRNA(Gln) through the transamidation of misacylated Asp-tRNA(Asn) or Glu-tRNA(Gln) in organisms which lack either or both of asparaginyl-tRNA or glutaminyl-tRNA synthetases. The reaction takes place in the presence of glutamine and ATP through an activated phospho-Asp-tRNA(Asn) or phospho-Glu-tRNA(Gln).</text>
</comment>
<gene>
    <name evidence="1 2" type="primary">gatC</name>
    <name evidence="2" type="ORF">K4G66_29335</name>
</gene>
<dbReference type="GO" id="GO:0006450">
    <property type="term" value="P:regulation of translational fidelity"/>
    <property type="evidence" value="ECO:0007669"/>
    <property type="project" value="InterPro"/>
</dbReference>
<sequence>MKIDRETVKKIAHLARLEYDPKSEEDMMDSMSEILDWVEKLNEVDTEGVEPLMHMSYELNVMREDKVGGHLDREKALLLAPKHDQEFFRVPKVLDTGKNGAES</sequence>
<reference evidence="2" key="1">
    <citation type="journal article" date="2023" name="Comput. Struct. Biotechnol. J.">
        <title>Discovery of a novel marine Bacteroidetes with a rich repertoire of carbohydrate-active enzymes.</title>
        <authorList>
            <person name="Chen B."/>
            <person name="Liu G."/>
            <person name="Chen Q."/>
            <person name="Wang H."/>
            <person name="Liu L."/>
            <person name="Tang K."/>
        </authorList>
    </citation>
    <scope>NUCLEOTIDE SEQUENCE</scope>
    <source>
        <strain evidence="2">TK19036</strain>
    </source>
</reference>
<dbReference type="HAMAP" id="MF_00122">
    <property type="entry name" value="GatC"/>
    <property type="match status" value="1"/>
</dbReference>
<evidence type="ECO:0000313" key="2">
    <source>
        <dbReference type="EMBL" id="WKN36469.1"/>
    </source>
</evidence>
<evidence type="ECO:0000256" key="1">
    <source>
        <dbReference type="HAMAP-Rule" id="MF_00122"/>
    </source>
</evidence>
<comment type="subunit">
    <text evidence="1">Heterotrimer of A, B and C subunits.</text>
</comment>
<dbReference type="InterPro" id="IPR003837">
    <property type="entry name" value="GatC"/>
</dbReference>
<dbReference type="GO" id="GO:0006412">
    <property type="term" value="P:translation"/>
    <property type="evidence" value="ECO:0007669"/>
    <property type="project" value="UniProtKB-UniRule"/>
</dbReference>
<keyword evidence="1" id="KW-0547">Nucleotide-binding</keyword>